<feature type="domain" description="C2H2-type" evidence="14">
    <location>
        <begin position="529"/>
        <end position="556"/>
    </location>
</feature>
<dbReference type="InterPro" id="IPR013087">
    <property type="entry name" value="Znf_C2H2_type"/>
</dbReference>
<evidence type="ECO:0000256" key="7">
    <source>
        <dbReference type="ARBA" id="ARBA00022833"/>
    </source>
</evidence>
<dbReference type="FunFam" id="3.30.160.60:FF:000671">
    <property type="entry name" value="Zinc finger protein 26"/>
    <property type="match status" value="1"/>
</dbReference>
<dbReference type="PANTHER" id="PTHR47772">
    <property type="entry name" value="ZINC FINGER PROTEIN 200"/>
    <property type="match status" value="1"/>
</dbReference>
<feature type="domain" description="C2H2-type" evidence="14">
    <location>
        <begin position="196"/>
        <end position="223"/>
    </location>
</feature>
<dbReference type="FunFam" id="3.30.160.60:FF:000100">
    <property type="entry name" value="Zinc finger 45-like"/>
    <property type="match status" value="1"/>
</dbReference>
<dbReference type="FunFam" id="3.30.160.60:FF:002110">
    <property type="entry name" value="Zinc finger protein 1053"/>
    <property type="match status" value="1"/>
</dbReference>
<evidence type="ECO:0000256" key="1">
    <source>
        <dbReference type="ARBA" id="ARBA00003767"/>
    </source>
</evidence>
<gene>
    <name evidence="15" type="ORF">IRJ41_000055</name>
</gene>
<dbReference type="FunFam" id="3.30.160.60:FF:000912">
    <property type="entry name" value="Zinc finger protein 660"/>
    <property type="match status" value="3"/>
</dbReference>
<evidence type="ECO:0000256" key="10">
    <source>
        <dbReference type="ARBA" id="ARBA00023163"/>
    </source>
</evidence>
<dbReference type="SMART" id="SM00355">
    <property type="entry name" value="ZnF_C2H2"/>
    <property type="match status" value="9"/>
</dbReference>
<dbReference type="SUPFAM" id="SSF57667">
    <property type="entry name" value="beta-beta-alpha zinc fingers"/>
    <property type="match status" value="6"/>
</dbReference>
<reference evidence="15" key="1">
    <citation type="submission" date="2021-02" db="EMBL/GenBank/DDBJ databases">
        <title>Comparative genomics reveals that relaxation of natural selection precedes convergent phenotypic evolution of cavefish.</title>
        <authorList>
            <person name="Peng Z."/>
        </authorList>
    </citation>
    <scope>NUCLEOTIDE SEQUENCE</scope>
    <source>
        <tissue evidence="15">Muscle</tissue>
    </source>
</reference>
<proteinExistence type="inferred from homology"/>
<feature type="domain" description="C2H2-type" evidence="14">
    <location>
        <begin position="280"/>
        <end position="307"/>
    </location>
</feature>
<evidence type="ECO:0000256" key="12">
    <source>
        <dbReference type="PROSITE-ProRule" id="PRU00042"/>
    </source>
</evidence>
<dbReference type="FunFam" id="3.30.160.60:FF:000414">
    <property type="entry name" value="Zinc finger protein 398"/>
    <property type="match status" value="1"/>
</dbReference>
<sequence>MRENTQMSVVMVQVDVMCCKSVGTDLSMLDIDDLMTEICQLKKEVKLLETKLRERDQLNRKDVCGVSLCDQTSPDLLLSVCNEEQKTSVKLLDCEMELKTQITEAEVQTERGDLIYLDLMHVKEERSEPNEIKKENSFMTGEESVSCLKTEKYLSPKKSQRAIDNDSHMSPQRGKSFTSKSDHIRHARIQTAKRSYRCDQCGKTYSREYNLNRHMKIHTGEKSYTCDQCGKTYSREYNLNRHMKVHTGEKSYKCDQCGKIFIRKDHLNKHTRVHTGEKPYRCDQCGKSFAWADNLRDHLLYHSGMSMMMVQVDVMCCKSVGTDLSMLDIDDLMTEICQLKKEDVCGVSLCDQTSPDLLLSVCNEEQKTSVKLLDCEMELKTQIKEAEVQTEKGDLIHSDLMKVKTEITESGQQTEGFDMIYPDLMEVKEERLEPNEIEEHHQFLPIEESLSCWKTVNNFSLKKSQRAADKGSRTCPQCGKSFTRISDLNKHMRSHTGERPYTCEQCGKTYIYKHHLNRHMQMHIGERSFKCDQCGKTFVRKDNLNVHKEVHTKPYRCDLCGKSFLYQRILQAHMRRHPEVRPFGCSSCGQSFKELNHLETHRKKCCKESKVHLHETLQIRRSLRSSAVTCSND</sequence>
<evidence type="ECO:0000256" key="2">
    <source>
        <dbReference type="ARBA" id="ARBA00004123"/>
    </source>
</evidence>
<accession>A0A9W7WDG5</accession>
<evidence type="ECO:0000313" key="16">
    <source>
        <dbReference type="Proteomes" id="UP001059041"/>
    </source>
</evidence>
<evidence type="ECO:0000256" key="9">
    <source>
        <dbReference type="ARBA" id="ARBA00023125"/>
    </source>
</evidence>
<name>A0A9W7WDG5_TRIRA</name>
<keyword evidence="11" id="KW-0539">Nucleus</keyword>
<dbReference type="GO" id="GO:0008270">
    <property type="term" value="F:zinc ion binding"/>
    <property type="evidence" value="ECO:0007669"/>
    <property type="project" value="UniProtKB-KW"/>
</dbReference>
<protein>
    <submittedName>
        <fullName evidence="15">Gastrula zinc finger protein XlCGF57.1-like</fullName>
    </submittedName>
</protein>
<evidence type="ECO:0000256" key="6">
    <source>
        <dbReference type="ARBA" id="ARBA00022771"/>
    </source>
</evidence>
<evidence type="ECO:0000256" key="8">
    <source>
        <dbReference type="ARBA" id="ARBA00023015"/>
    </source>
</evidence>
<feature type="domain" description="C2H2-type" evidence="14">
    <location>
        <begin position="501"/>
        <end position="528"/>
    </location>
</feature>
<dbReference type="Proteomes" id="UP001059041">
    <property type="component" value="Linkage Group LG21"/>
</dbReference>
<feature type="domain" description="C2H2-type" evidence="14">
    <location>
        <begin position="555"/>
        <end position="582"/>
    </location>
</feature>
<comment type="subcellular location">
    <subcellularLocation>
        <location evidence="2">Nucleus</location>
    </subcellularLocation>
</comment>
<evidence type="ECO:0000313" key="15">
    <source>
        <dbReference type="EMBL" id="KAI7793833.1"/>
    </source>
</evidence>
<dbReference type="GO" id="GO:0005634">
    <property type="term" value="C:nucleus"/>
    <property type="evidence" value="ECO:0007669"/>
    <property type="project" value="UniProtKB-SubCell"/>
</dbReference>
<dbReference type="InterPro" id="IPR036236">
    <property type="entry name" value="Znf_C2H2_sf"/>
</dbReference>
<dbReference type="PANTHER" id="PTHR47772:SF13">
    <property type="entry name" value="GASTRULA ZINC FINGER PROTEIN XLCGF49.1-LIKE-RELATED"/>
    <property type="match status" value="1"/>
</dbReference>
<feature type="domain" description="C2H2-type" evidence="14">
    <location>
        <begin position="224"/>
        <end position="251"/>
    </location>
</feature>
<organism evidence="15 16">
    <name type="scientific">Triplophysa rosa</name>
    <name type="common">Cave loach</name>
    <dbReference type="NCBI Taxonomy" id="992332"/>
    <lineage>
        <taxon>Eukaryota</taxon>
        <taxon>Metazoa</taxon>
        <taxon>Chordata</taxon>
        <taxon>Craniata</taxon>
        <taxon>Vertebrata</taxon>
        <taxon>Euteleostomi</taxon>
        <taxon>Actinopterygii</taxon>
        <taxon>Neopterygii</taxon>
        <taxon>Teleostei</taxon>
        <taxon>Ostariophysi</taxon>
        <taxon>Cypriniformes</taxon>
        <taxon>Nemacheilidae</taxon>
        <taxon>Triplophysa</taxon>
    </lineage>
</organism>
<comment type="caution">
    <text evidence="15">The sequence shown here is derived from an EMBL/GenBank/DDBJ whole genome shotgun (WGS) entry which is preliminary data.</text>
</comment>
<evidence type="ECO:0000256" key="5">
    <source>
        <dbReference type="ARBA" id="ARBA00022737"/>
    </source>
</evidence>
<keyword evidence="4" id="KW-0479">Metal-binding</keyword>
<keyword evidence="9" id="KW-0238">DNA-binding</keyword>
<keyword evidence="8" id="KW-0805">Transcription regulation</keyword>
<dbReference type="FunFam" id="3.30.160.60:FF:003287">
    <property type="entry name" value="Zgc:113343"/>
    <property type="match status" value="1"/>
</dbReference>
<evidence type="ECO:0000256" key="11">
    <source>
        <dbReference type="ARBA" id="ARBA00023242"/>
    </source>
</evidence>
<dbReference type="Gene3D" id="3.30.160.60">
    <property type="entry name" value="Classic Zinc Finger"/>
    <property type="match status" value="8"/>
</dbReference>
<feature type="domain" description="C2H2-type" evidence="14">
    <location>
        <begin position="473"/>
        <end position="500"/>
    </location>
</feature>
<dbReference type="InterPro" id="IPR050636">
    <property type="entry name" value="C2H2-ZF_domain-containing"/>
</dbReference>
<feature type="domain" description="C2H2-type" evidence="14">
    <location>
        <begin position="252"/>
        <end position="279"/>
    </location>
</feature>
<feature type="domain" description="C2H2-type" evidence="14">
    <location>
        <begin position="583"/>
        <end position="617"/>
    </location>
</feature>
<feature type="compositionally biased region" description="Polar residues" evidence="13">
    <location>
        <begin position="168"/>
        <end position="179"/>
    </location>
</feature>
<dbReference type="EMBL" id="JAFHDT010000021">
    <property type="protein sequence ID" value="KAI7793833.1"/>
    <property type="molecule type" value="Genomic_DNA"/>
</dbReference>
<comment type="similarity">
    <text evidence="3">Belongs to the krueppel C2H2-type zinc-finger protein family.</text>
</comment>
<evidence type="ECO:0000256" key="13">
    <source>
        <dbReference type="SAM" id="MobiDB-lite"/>
    </source>
</evidence>
<evidence type="ECO:0000259" key="14">
    <source>
        <dbReference type="PROSITE" id="PS50157"/>
    </source>
</evidence>
<keyword evidence="5" id="KW-0677">Repeat</keyword>
<dbReference type="Pfam" id="PF00096">
    <property type="entry name" value="zf-C2H2"/>
    <property type="match status" value="7"/>
</dbReference>
<evidence type="ECO:0000256" key="4">
    <source>
        <dbReference type="ARBA" id="ARBA00022723"/>
    </source>
</evidence>
<dbReference type="Pfam" id="PF13894">
    <property type="entry name" value="zf-C2H2_4"/>
    <property type="match status" value="1"/>
</dbReference>
<keyword evidence="7" id="KW-0862">Zinc</keyword>
<keyword evidence="10" id="KW-0804">Transcription</keyword>
<comment type="function">
    <text evidence="1">May be involved in transcriptional regulation.</text>
</comment>
<feature type="region of interest" description="Disordered" evidence="13">
    <location>
        <begin position="158"/>
        <end position="183"/>
    </location>
</feature>
<keyword evidence="16" id="KW-1185">Reference proteome</keyword>
<keyword evidence="6 12" id="KW-0863">Zinc-finger</keyword>
<dbReference type="PROSITE" id="PS00028">
    <property type="entry name" value="ZINC_FINGER_C2H2_1"/>
    <property type="match status" value="8"/>
</dbReference>
<dbReference type="AlphaFoldDB" id="A0A9W7WDG5"/>
<dbReference type="GO" id="GO:0003677">
    <property type="term" value="F:DNA binding"/>
    <property type="evidence" value="ECO:0007669"/>
    <property type="project" value="UniProtKB-KW"/>
</dbReference>
<evidence type="ECO:0000256" key="3">
    <source>
        <dbReference type="ARBA" id="ARBA00006991"/>
    </source>
</evidence>
<dbReference type="SMART" id="SM00614">
    <property type="entry name" value="ZnF_BED"/>
    <property type="match status" value="2"/>
</dbReference>
<dbReference type="PROSITE" id="PS50157">
    <property type="entry name" value="ZINC_FINGER_C2H2_2"/>
    <property type="match status" value="9"/>
</dbReference>